<evidence type="ECO:0000256" key="2">
    <source>
        <dbReference type="ARBA" id="ARBA00022692"/>
    </source>
</evidence>
<dbReference type="Proteomes" id="UP001227162">
    <property type="component" value="Unassembled WGS sequence"/>
</dbReference>
<keyword evidence="4 5" id="KW-0472">Membrane</keyword>
<dbReference type="RefSeq" id="WP_317625654.1">
    <property type="nucleotide sequence ID" value="NZ_JANFFA010000002.1"/>
</dbReference>
<dbReference type="EMBL" id="JANFFA010000002">
    <property type="protein sequence ID" value="MDQ2094032.1"/>
    <property type="molecule type" value="Genomic_DNA"/>
</dbReference>
<sequence length="126" mass="13627">MSHDPADHDSDENAEKRTNWAEDRTLLAAERTFAAWLRTGLASVGIAIGLQAIYSAVEPTWIAKAVATGFLLTAIVTIWLANHAACRTYDRLNQGDAISMSPRFYRALSVALTAVVIAAGVVLWLA</sequence>
<organism evidence="7 8">
    <name type="scientific">Rhodalgimonas zhirmunskyi</name>
    <dbReference type="NCBI Taxonomy" id="2964767"/>
    <lineage>
        <taxon>Bacteria</taxon>
        <taxon>Pseudomonadati</taxon>
        <taxon>Pseudomonadota</taxon>
        <taxon>Alphaproteobacteria</taxon>
        <taxon>Rhodobacterales</taxon>
        <taxon>Roseobacteraceae</taxon>
        <taxon>Rhodalgimonas</taxon>
    </lineage>
</organism>
<evidence type="ECO:0000313" key="8">
    <source>
        <dbReference type="Proteomes" id="UP001227162"/>
    </source>
</evidence>
<reference evidence="7" key="1">
    <citation type="submission" date="2022-07" db="EMBL/GenBank/DDBJ databases">
        <authorList>
            <person name="Otstavnykh N."/>
            <person name="Isaeva M."/>
            <person name="Bystritskaya E."/>
        </authorList>
    </citation>
    <scope>NUCLEOTIDE SEQUENCE</scope>
    <source>
        <strain evidence="7">10Alg 79</strain>
    </source>
</reference>
<feature type="domain" description="DUF202" evidence="6">
    <location>
        <begin position="24"/>
        <end position="87"/>
    </location>
</feature>
<keyword evidence="2 5" id="KW-0812">Transmembrane</keyword>
<evidence type="ECO:0000256" key="4">
    <source>
        <dbReference type="ARBA" id="ARBA00023136"/>
    </source>
</evidence>
<evidence type="ECO:0000256" key="1">
    <source>
        <dbReference type="ARBA" id="ARBA00004127"/>
    </source>
</evidence>
<keyword evidence="8" id="KW-1185">Reference proteome</keyword>
<comment type="subcellular location">
    <subcellularLocation>
        <location evidence="1">Endomembrane system</location>
        <topology evidence="1">Multi-pass membrane protein</topology>
    </subcellularLocation>
</comment>
<name>A0AAJ1UDL3_9RHOB</name>
<dbReference type="InterPro" id="IPR003807">
    <property type="entry name" value="DUF202"/>
</dbReference>
<protein>
    <submittedName>
        <fullName evidence="7">DUF202 domain-containing protein</fullName>
    </submittedName>
</protein>
<feature type="transmembrane region" description="Helical" evidence="5">
    <location>
        <begin position="103"/>
        <end position="125"/>
    </location>
</feature>
<dbReference type="Pfam" id="PF02656">
    <property type="entry name" value="DUF202"/>
    <property type="match status" value="1"/>
</dbReference>
<gene>
    <name evidence="7" type="ORF">NOI20_07920</name>
</gene>
<evidence type="ECO:0000256" key="3">
    <source>
        <dbReference type="ARBA" id="ARBA00022989"/>
    </source>
</evidence>
<feature type="transmembrane region" description="Helical" evidence="5">
    <location>
        <begin position="33"/>
        <end position="55"/>
    </location>
</feature>
<comment type="caution">
    <text evidence="7">The sequence shown here is derived from an EMBL/GenBank/DDBJ whole genome shotgun (WGS) entry which is preliminary data.</text>
</comment>
<accession>A0AAJ1UDL3</accession>
<reference evidence="7" key="2">
    <citation type="submission" date="2023-04" db="EMBL/GenBank/DDBJ databases">
        <title>'Rhodoalgimonas zhirmunskyi' gen. nov., isolated from a red alga.</title>
        <authorList>
            <person name="Nedashkovskaya O.I."/>
            <person name="Otstavnykh N.Y."/>
            <person name="Bystritskaya E.P."/>
            <person name="Balabanova L.A."/>
            <person name="Isaeva M.P."/>
        </authorList>
    </citation>
    <scope>NUCLEOTIDE SEQUENCE</scope>
    <source>
        <strain evidence="7">10Alg 79</strain>
    </source>
</reference>
<dbReference type="GO" id="GO:0012505">
    <property type="term" value="C:endomembrane system"/>
    <property type="evidence" value="ECO:0007669"/>
    <property type="project" value="UniProtKB-SubCell"/>
</dbReference>
<proteinExistence type="predicted"/>
<evidence type="ECO:0000313" key="7">
    <source>
        <dbReference type="EMBL" id="MDQ2094032.1"/>
    </source>
</evidence>
<feature type="transmembrane region" description="Helical" evidence="5">
    <location>
        <begin position="61"/>
        <end position="82"/>
    </location>
</feature>
<evidence type="ECO:0000259" key="6">
    <source>
        <dbReference type="Pfam" id="PF02656"/>
    </source>
</evidence>
<dbReference type="AlphaFoldDB" id="A0AAJ1UDL3"/>
<evidence type="ECO:0000256" key="5">
    <source>
        <dbReference type="SAM" id="Phobius"/>
    </source>
</evidence>
<keyword evidence="3 5" id="KW-1133">Transmembrane helix</keyword>